<dbReference type="Gene3D" id="3.40.50.2000">
    <property type="entry name" value="Glycogen Phosphorylase B"/>
    <property type="match status" value="2"/>
</dbReference>
<dbReference type="Proteomes" id="UP000266177">
    <property type="component" value="Unassembled WGS sequence"/>
</dbReference>
<organism evidence="3 4">
    <name type="scientific">Paenibacillus thiaminolyticus</name>
    <name type="common">Bacillus thiaminolyticus</name>
    <dbReference type="NCBI Taxonomy" id="49283"/>
    <lineage>
        <taxon>Bacteria</taxon>
        <taxon>Bacillati</taxon>
        <taxon>Bacillota</taxon>
        <taxon>Bacilli</taxon>
        <taxon>Bacillales</taxon>
        <taxon>Paenibacillaceae</taxon>
        <taxon>Paenibacillus</taxon>
    </lineage>
</organism>
<dbReference type="GO" id="GO:0016758">
    <property type="term" value="F:hexosyltransferase activity"/>
    <property type="evidence" value="ECO:0007669"/>
    <property type="project" value="TreeGrafter"/>
</dbReference>
<feature type="domain" description="Glycosyltransferase subfamily 4-like N-terminal" evidence="2">
    <location>
        <begin position="26"/>
        <end position="171"/>
    </location>
</feature>
<dbReference type="PANTHER" id="PTHR45947">
    <property type="entry name" value="SULFOQUINOVOSYL TRANSFERASE SQD2"/>
    <property type="match status" value="1"/>
</dbReference>
<dbReference type="CDD" id="cd03801">
    <property type="entry name" value="GT4_PimA-like"/>
    <property type="match status" value="1"/>
</dbReference>
<proteinExistence type="predicted"/>
<dbReference type="RefSeq" id="WP_119796778.1">
    <property type="nucleotide sequence ID" value="NZ_QYZD01000067.1"/>
</dbReference>
<evidence type="ECO:0000313" key="3">
    <source>
        <dbReference type="EMBL" id="RJG15739.1"/>
    </source>
</evidence>
<evidence type="ECO:0000259" key="2">
    <source>
        <dbReference type="Pfam" id="PF13439"/>
    </source>
</evidence>
<dbReference type="InterPro" id="IPR001296">
    <property type="entry name" value="Glyco_trans_1"/>
</dbReference>
<sequence length="382" mass="43665">MQKVAILTPGSYPYPSGSSSSVERVVENVTGLVSSCADIRVYGRRWPGQAESEWVRGVKVERIRPVSLRLYVYEAIRCIAQFRPDIIQIENRPRYIPIMKRHFPHARIWLQLHSTTFMHRPAIAPAGLRRALSVADQIFVNSRYLAKQVTRACPGCREKTAVNLLGVDADRFPSRWTEEGIRRYTEGKRIRGWAERDIVLYVGRLIPQKGVWELLQAVPRVIRKHPRALFVIVGGVSYGSNWKTAYVRRLERFARKYPHHIRMVPYVPHEEVPAWYALADLLAVPSLRREAFGLVNLEAMASGVPVVASRVGGIKEVVRDGETGLLVPPYRLPVRLASAIVRLLRDREALRQMGEAADRHVRSTFTWKQTAERWASFIDYLG</sequence>
<keyword evidence="3" id="KW-0808">Transferase</keyword>
<dbReference type="Pfam" id="PF00534">
    <property type="entry name" value="Glycos_transf_1"/>
    <property type="match status" value="1"/>
</dbReference>
<accession>A0A3A3G8E5</accession>
<dbReference type="SUPFAM" id="SSF53756">
    <property type="entry name" value="UDP-Glycosyltransferase/glycogen phosphorylase"/>
    <property type="match status" value="1"/>
</dbReference>
<evidence type="ECO:0000313" key="4">
    <source>
        <dbReference type="Proteomes" id="UP000266177"/>
    </source>
</evidence>
<evidence type="ECO:0000259" key="1">
    <source>
        <dbReference type="Pfam" id="PF00534"/>
    </source>
</evidence>
<dbReference type="AlphaFoldDB" id="A0A3A3G8E5"/>
<dbReference type="InterPro" id="IPR028098">
    <property type="entry name" value="Glyco_trans_4-like_N"/>
</dbReference>
<dbReference type="InterPro" id="IPR050194">
    <property type="entry name" value="Glycosyltransferase_grp1"/>
</dbReference>
<feature type="domain" description="Glycosyl transferase family 1" evidence="1">
    <location>
        <begin position="195"/>
        <end position="358"/>
    </location>
</feature>
<dbReference type="PANTHER" id="PTHR45947:SF3">
    <property type="entry name" value="SULFOQUINOVOSYL TRANSFERASE SQD2"/>
    <property type="match status" value="1"/>
</dbReference>
<comment type="caution">
    <text evidence="3">The sequence shown here is derived from an EMBL/GenBank/DDBJ whole genome shotgun (WGS) entry which is preliminary data.</text>
</comment>
<reference evidence="3 4" key="1">
    <citation type="submission" date="2018-09" db="EMBL/GenBank/DDBJ databases">
        <title>Paenibacillus SK2017-BO5.</title>
        <authorList>
            <person name="Piskunova J.V."/>
            <person name="Dubiley S.A."/>
            <person name="Severinov K.V."/>
        </authorList>
    </citation>
    <scope>NUCLEOTIDE SEQUENCE [LARGE SCALE GENOMIC DNA]</scope>
    <source>
        <strain evidence="3 4">BO5</strain>
    </source>
</reference>
<dbReference type="Pfam" id="PF13439">
    <property type="entry name" value="Glyco_transf_4"/>
    <property type="match status" value="1"/>
</dbReference>
<dbReference type="EMBL" id="QYZD01000067">
    <property type="protein sequence ID" value="RJG15739.1"/>
    <property type="molecule type" value="Genomic_DNA"/>
</dbReference>
<protein>
    <submittedName>
        <fullName evidence="3">Glycosyltransferase family 1 protein</fullName>
    </submittedName>
</protein>
<dbReference type="OrthoDB" id="139410at2"/>
<name>A0A3A3G8E5_PANTH</name>
<gene>
    <name evidence="3" type="ORF">DQX05_29390</name>
</gene>